<evidence type="ECO:0000256" key="3">
    <source>
        <dbReference type="ARBA" id="ARBA00037385"/>
    </source>
</evidence>
<evidence type="ECO:0000256" key="2">
    <source>
        <dbReference type="ARBA" id="ARBA00023043"/>
    </source>
</evidence>
<evidence type="ECO:0000256" key="5">
    <source>
        <dbReference type="PROSITE-ProRule" id="PRU00023"/>
    </source>
</evidence>
<keyword evidence="9" id="KW-1185">Reference proteome</keyword>
<feature type="region of interest" description="Disordered" evidence="6">
    <location>
        <begin position="61"/>
        <end position="80"/>
    </location>
</feature>
<dbReference type="PANTHER" id="PTHR24197:SF44">
    <property type="entry name" value="ANKYRIN REPEAT DOMAIN-CONTAINING PROTEIN 54"/>
    <property type="match status" value="1"/>
</dbReference>
<dbReference type="PROSITE" id="PS50088">
    <property type="entry name" value="ANK_REPEAT"/>
    <property type="match status" value="3"/>
</dbReference>
<dbReference type="PANTHER" id="PTHR24197">
    <property type="entry name" value="ANKYRIN REPEAT DOMAIN-CONTAINING PROTEIN 61"/>
    <property type="match status" value="1"/>
</dbReference>
<evidence type="ECO:0000256" key="1">
    <source>
        <dbReference type="ARBA" id="ARBA00022737"/>
    </source>
</evidence>
<evidence type="ECO:0000259" key="7">
    <source>
        <dbReference type="Pfam" id="PF14420"/>
    </source>
</evidence>
<proteinExistence type="predicted"/>
<keyword evidence="1" id="KW-0677">Repeat</keyword>
<dbReference type="Pfam" id="PF12796">
    <property type="entry name" value="Ank_2"/>
    <property type="match status" value="1"/>
</dbReference>
<dbReference type="Pfam" id="PF14420">
    <property type="entry name" value="Clr5"/>
    <property type="match status" value="1"/>
</dbReference>
<dbReference type="Gene3D" id="1.25.40.20">
    <property type="entry name" value="Ankyrin repeat-containing domain"/>
    <property type="match status" value="2"/>
</dbReference>
<feature type="repeat" description="ANK" evidence="5">
    <location>
        <begin position="232"/>
        <end position="271"/>
    </location>
</feature>
<dbReference type="Pfam" id="PF00023">
    <property type="entry name" value="Ank"/>
    <property type="match status" value="2"/>
</dbReference>
<dbReference type="EMBL" id="NIZV01000075">
    <property type="protein sequence ID" value="RSM11835.1"/>
    <property type="molecule type" value="Genomic_DNA"/>
</dbReference>
<keyword evidence="2 5" id="KW-0040">ANK repeat</keyword>
<dbReference type="InterPro" id="IPR036770">
    <property type="entry name" value="Ankyrin_rpt-contain_sf"/>
</dbReference>
<comment type="function">
    <text evidence="3">Plays an important role in regulating intracellular signaling events associated with erythroid terminal differentiation.</text>
</comment>
<feature type="repeat" description="ANK" evidence="5">
    <location>
        <begin position="135"/>
        <end position="167"/>
    </location>
</feature>
<protein>
    <recommendedName>
        <fullName evidence="4">Ankyrin repeat domain-containing protein 54</fullName>
    </recommendedName>
</protein>
<dbReference type="PRINTS" id="PR01415">
    <property type="entry name" value="ANKYRIN"/>
</dbReference>
<dbReference type="Proteomes" id="UP000288429">
    <property type="component" value="Unassembled WGS sequence"/>
</dbReference>
<dbReference type="InterPro" id="IPR002110">
    <property type="entry name" value="Ankyrin_rpt"/>
</dbReference>
<evidence type="ECO:0000256" key="6">
    <source>
        <dbReference type="SAM" id="MobiDB-lite"/>
    </source>
</evidence>
<dbReference type="SUPFAM" id="SSF48403">
    <property type="entry name" value="Ankyrin repeat"/>
    <property type="match status" value="1"/>
</dbReference>
<gene>
    <name evidence="8" type="ORF">CDV31_006603</name>
</gene>
<evidence type="ECO:0000313" key="9">
    <source>
        <dbReference type="Proteomes" id="UP000288429"/>
    </source>
</evidence>
<comment type="caution">
    <text evidence="8">The sequence shown here is derived from an EMBL/GenBank/DDBJ whole genome shotgun (WGS) entry which is preliminary data.</text>
</comment>
<feature type="repeat" description="ANK" evidence="5">
    <location>
        <begin position="168"/>
        <end position="200"/>
    </location>
</feature>
<dbReference type="SMART" id="SM00248">
    <property type="entry name" value="ANK"/>
    <property type="match status" value="6"/>
</dbReference>
<dbReference type="InterPro" id="IPR025676">
    <property type="entry name" value="Clr5_dom"/>
</dbReference>
<feature type="domain" description="Clr5" evidence="7">
    <location>
        <begin position="1"/>
        <end position="54"/>
    </location>
</feature>
<dbReference type="AlphaFoldDB" id="A0A428UC05"/>
<name>A0A428UC05_9HYPO</name>
<dbReference type="PROSITE" id="PS50297">
    <property type="entry name" value="ANK_REP_REGION"/>
    <property type="match status" value="3"/>
</dbReference>
<organism evidence="8 9">
    <name type="scientific">Fusarium ambrosium</name>
    <dbReference type="NCBI Taxonomy" id="131363"/>
    <lineage>
        <taxon>Eukaryota</taxon>
        <taxon>Fungi</taxon>
        <taxon>Dikarya</taxon>
        <taxon>Ascomycota</taxon>
        <taxon>Pezizomycotina</taxon>
        <taxon>Sordariomycetes</taxon>
        <taxon>Hypocreomycetidae</taxon>
        <taxon>Hypocreales</taxon>
        <taxon>Nectriaceae</taxon>
        <taxon>Fusarium</taxon>
        <taxon>Fusarium solani species complex</taxon>
    </lineage>
</organism>
<evidence type="ECO:0000313" key="8">
    <source>
        <dbReference type="EMBL" id="RSM11835.1"/>
    </source>
</evidence>
<reference evidence="8 9" key="1">
    <citation type="submission" date="2017-06" db="EMBL/GenBank/DDBJ databases">
        <title>Cmopartive genomic analysis of Ambrosia Fusariam Clade fungi.</title>
        <authorList>
            <person name="Stajich J.E."/>
            <person name="Carrillo J."/>
            <person name="Kijimoto T."/>
            <person name="Eskalen A."/>
            <person name="O'Donnell K."/>
            <person name="Kasson M."/>
        </authorList>
    </citation>
    <scope>NUCLEOTIDE SEQUENCE [LARGE SCALE GENOMIC DNA]</scope>
    <source>
        <strain evidence="8 9">NRRL 20438</strain>
    </source>
</reference>
<evidence type="ECO:0000256" key="4">
    <source>
        <dbReference type="ARBA" id="ARBA00039237"/>
    </source>
</evidence>
<sequence>MTKDWEPLREEIRKLYCLEDKSLAEVMRIVEGKHAFIASERAYRNQLKQWGYMKYRTQGFPKTRKRARTSNHSSKRSFTVPDVFGSSEHLPAFNLNLTTSHPSSTGDSGSQPDVLYQDIQVVDLLPHDQDAQDNEGKTQLHRAALGGDIDQVRLLVNDGASVNIADRKGNTPLHYGVTTQNIEISLLIIRFGADVGAQNQLGRAPLHLAVSSPSLLRTLVDAGADPSIQDVKGDTPLHLILSDDSWGGSDNSSSAVNLLLEAGADVNRKNDAGITPFLQLLDQPYSHKGVIAAIKSFLQEGGSVNQSMPDGRTPLQIFLSRARTIAQKYPGQHDTQESETHILRHFLAKGASVVTALPSGKPLIFAYCEDHSFRWRRDINLGKELFRRLTSGQAKRIGDATLLELASDLHNWQKTEIGEFMRVLLHHGANPNQKNFRGKSSLLLLFRKSKGKPLVIESALIPLLEHGADPWQPDYDGTCALFEAASLFPKENFVLMMLRADLRNPQSTYVSESKPLGAIWSERWDEWLEAARAATWSEASQLIHRGPQYPAENVRKTVRESAFAALAEKHVRLAKDKFQDDEDGTELRRKYVAGIFRDCAERGVILDPNCTDYLVELCLT</sequence>
<accession>A0A428UC05</accession>
<feature type="compositionally biased region" description="Basic residues" evidence="6">
    <location>
        <begin position="62"/>
        <end position="75"/>
    </location>
</feature>